<keyword evidence="2" id="KW-1185">Reference proteome</keyword>
<evidence type="ECO:0000313" key="2">
    <source>
        <dbReference type="Proteomes" id="UP000032025"/>
    </source>
</evidence>
<protein>
    <submittedName>
        <fullName evidence="1">DNA, contig: SP610</fullName>
    </submittedName>
</protein>
<dbReference type="Proteomes" id="UP000032025">
    <property type="component" value="Unassembled WGS sequence"/>
</dbReference>
<dbReference type="RefSeq" id="WP_042468451.1">
    <property type="nucleotide sequence ID" value="NZ_BBJS01000010.1"/>
</dbReference>
<dbReference type="InterPro" id="IPR019289">
    <property type="entry name" value="Phage_tail_E/E"/>
</dbReference>
<dbReference type="AlphaFoldDB" id="A0A0C9N8H9"/>
<accession>A0A0C9N8H9</accession>
<proteinExistence type="predicted"/>
<dbReference type="Pfam" id="PF10109">
    <property type="entry name" value="Phage_TAC_7"/>
    <property type="match status" value="1"/>
</dbReference>
<organism evidence="1 2">
    <name type="scientific">Sphingomonas paucimobilis NBRC 13935</name>
    <dbReference type="NCBI Taxonomy" id="1219050"/>
    <lineage>
        <taxon>Bacteria</taxon>
        <taxon>Pseudomonadati</taxon>
        <taxon>Pseudomonadota</taxon>
        <taxon>Alphaproteobacteria</taxon>
        <taxon>Sphingomonadales</taxon>
        <taxon>Sphingomonadaceae</taxon>
        <taxon>Sphingomonas</taxon>
    </lineage>
</organism>
<evidence type="ECO:0000313" key="1">
    <source>
        <dbReference type="EMBL" id="GAN12462.1"/>
    </source>
</evidence>
<gene>
    <name evidence="1" type="ORF">SP6_10_00420</name>
</gene>
<comment type="caution">
    <text evidence="1">The sequence shown here is derived from an EMBL/GenBank/DDBJ whole genome shotgun (WGS) entry which is preliminary data.</text>
</comment>
<name>A0A0C9N8H9_SPHPI</name>
<sequence length="106" mass="11326">MTEAKNTETITLEEDAATEDGQVLLPKGTVITLRRPRGGALRGANLGGLVRMEYDQIAMVAPRITTPPLVPHIFAALDPADVTQIAGEIANFLLTSAAREALFQRG</sequence>
<reference evidence="1 2" key="1">
    <citation type="submission" date="2014-08" db="EMBL/GenBank/DDBJ databases">
        <title>Whole genome shotgun sequence of Sphingomonas paucimobilis NBRC 13935.</title>
        <authorList>
            <person name="Hosoyama A."/>
            <person name="Hashimoto M."/>
            <person name="Hosoyama Y."/>
            <person name="Noguchi M."/>
            <person name="Uohara A."/>
            <person name="Ohji S."/>
            <person name="Katano-Makiyama Y."/>
            <person name="Ichikawa N."/>
            <person name="Kimura A."/>
            <person name="Yamazoe A."/>
            <person name="Fujita N."/>
        </authorList>
    </citation>
    <scope>NUCLEOTIDE SEQUENCE [LARGE SCALE GENOMIC DNA]</scope>
    <source>
        <strain evidence="1 2">NBRC 13935</strain>
    </source>
</reference>
<dbReference type="EMBL" id="BBJS01000010">
    <property type="protein sequence ID" value="GAN12462.1"/>
    <property type="molecule type" value="Genomic_DNA"/>
</dbReference>
<dbReference type="GeneID" id="78526366"/>